<evidence type="ECO:0008006" key="3">
    <source>
        <dbReference type="Google" id="ProtNLM"/>
    </source>
</evidence>
<sequence length="244" mass="27827">MPSPTRLRAEGDDSPMQFIETTRYQRFSPTGETSNLPVPSSWEQFEHPNGDIYYYNRGLRLITPENIRDPTMLRFVLEARDDHLRCLDDRFSSIRKLPDDWELTLSDVTDEVAVIGMYSRKLGVAYDWTEERGLVAKTSPEYFWSHVAEYPSHHTELPPNTEEAFAQALASAKIAVTGGAIFPFSETQIDQMTERYDHLKALQAQGKQVTPALGWLMGAVMPLDAVEKTCSDEQLGVMMLKMRF</sequence>
<organism evidence="1 2">
    <name type="scientific">Lyophyllum shimeji</name>
    <name type="common">Hon-shimeji</name>
    <name type="synonym">Tricholoma shimeji</name>
    <dbReference type="NCBI Taxonomy" id="47721"/>
    <lineage>
        <taxon>Eukaryota</taxon>
        <taxon>Fungi</taxon>
        <taxon>Dikarya</taxon>
        <taxon>Basidiomycota</taxon>
        <taxon>Agaricomycotina</taxon>
        <taxon>Agaricomycetes</taxon>
        <taxon>Agaricomycetidae</taxon>
        <taxon>Agaricales</taxon>
        <taxon>Tricholomatineae</taxon>
        <taxon>Lyophyllaceae</taxon>
        <taxon>Lyophyllum</taxon>
    </lineage>
</organism>
<dbReference type="Proteomes" id="UP001063166">
    <property type="component" value="Unassembled WGS sequence"/>
</dbReference>
<comment type="caution">
    <text evidence="1">The sequence shown here is derived from an EMBL/GenBank/DDBJ whole genome shotgun (WGS) entry which is preliminary data.</text>
</comment>
<name>A0A9P3PF58_LYOSH</name>
<evidence type="ECO:0000313" key="2">
    <source>
        <dbReference type="Proteomes" id="UP001063166"/>
    </source>
</evidence>
<dbReference type="AlphaFoldDB" id="A0A9P3PF58"/>
<dbReference type="EMBL" id="BRPK01000001">
    <property type="protein sequence ID" value="GLB34307.1"/>
    <property type="molecule type" value="Genomic_DNA"/>
</dbReference>
<gene>
    <name evidence="1" type="ORF">LshimejAT787_0111910</name>
</gene>
<reference evidence="1" key="1">
    <citation type="submission" date="2022-07" db="EMBL/GenBank/DDBJ databases">
        <title>The genome of Lyophyllum shimeji provides insight into the initial evolution of ectomycorrhizal fungal genome.</title>
        <authorList>
            <person name="Kobayashi Y."/>
            <person name="Shibata T."/>
            <person name="Hirakawa H."/>
            <person name="Shigenobu S."/>
            <person name="Nishiyama T."/>
            <person name="Yamada A."/>
            <person name="Hasebe M."/>
            <person name="Kawaguchi M."/>
        </authorList>
    </citation>
    <scope>NUCLEOTIDE SEQUENCE</scope>
    <source>
        <strain evidence="1">AT787</strain>
    </source>
</reference>
<proteinExistence type="predicted"/>
<evidence type="ECO:0000313" key="1">
    <source>
        <dbReference type="EMBL" id="GLB34307.1"/>
    </source>
</evidence>
<keyword evidence="2" id="KW-1185">Reference proteome</keyword>
<dbReference type="OrthoDB" id="3166422at2759"/>
<accession>A0A9P3PF58</accession>
<protein>
    <recommendedName>
        <fullName evidence="3">WW domain-containing protein</fullName>
    </recommendedName>
</protein>